<dbReference type="Proteomes" id="UP000004641">
    <property type="component" value="Unassembled WGS sequence"/>
</dbReference>
<accession>A0A0H3PHQ3</accession>
<comment type="caution">
    <text evidence="1">The sequence shown here is derived from an EMBL/GenBank/DDBJ whole genome shotgun (WGS) entry which is preliminary data.</text>
</comment>
<evidence type="ECO:0000313" key="1">
    <source>
        <dbReference type="EMBL" id="EDU88945.1"/>
    </source>
</evidence>
<dbReference type="EMBL" id="ABHU01000029">
    <property type="protein sequence ID" value="EDU88945.1"/>
    <property type="molecule type" value="Genomic_DNA"/>
</dbReference>
<sequence>MRQERVLRIKAFRRALELGGGERADGCRHFPRWKTELRNFPHSSCDLASNTLAYYLKERERCHPCIIFMEGNAGFHEAENSTVHGHVIVLLDGEYIDLTLDQFDEYPDYIPYEPVESDGQIGKLLRNIMKHEDPVKTRQIDLDGGEELYAWLRDTADEVLAADPEWQARERSIEEAREAAITVFPFLSDVQKTECEQGPDSQEAAR</sequence>
<evidence type="ECO:0000313" key="2">
    <source>
        <dbReference type="Proteomes" id="UP000004641"/>
    </source>
</evidence>
<dbReference type="BioCyc" id="ECOL478008-HMP:G76-482444-MONOMER"/>
<organism evidence="1 2">
    <name type="scientific">Escherichia coli O157:H7 (strain EC869)</name>
    <dbReference type="NCBI Taxonomy" id="478008"/>
    <lineage>
        <taxon>Bacteria</taxon>
        <taxon>Pseudomonadati</taxon>
        <taxon>Pseudomonadota</taxon>
        <taxon>Gammaproteobacteria</taxon>
        <taxon>Enterobacterales</taxon>
        <taxon>Enterobacteriaceae</taxon>
        <taxon>Escherichia</taxon>
    </lineage>
</organism>
<dbReference type="RefSeq" id="WP_001248529.1">
    <property type="nucleotide sequence ID" value="NZ_ABHU01000029.1"/>
</dbReference>
<reference evidence="1 2" key="1">
    <citation type="journal article" date="2011" name="Appl. Environ. Microbiol.">
        <title>Genome signatures of Escherichia coli O157:H7 isolates from the bovine host reservoir.</title>
        <authorList>
            <person name="Eppinger M."/>
            <person name="Mammel M.K."/>
            <person name="Leclerc J.E."/>
            <person name="Ravel J."/>
            <person name="Cebula T.A."/>
        </authorList>
    </citation>
    <scope>NUCLEOTIDE SEQUENCE [LARGE SCALE GENOMIC DNA]</scope>
    <source>
        <strain evidence="1 2">EC869</strain>
    </source>
</reference>
<proteinExistence type="predicted"/>
<protein>
    <submittedName>
        <fullName evidence="1">Uncharacterized protein</fullName>
    </submittedName>
</protein>
<gene>
    <name evidence="1" type="ORF">ECH7EC869_2500</name>
</gene>
<dbReference type="AlphaFoldDB" id="A0A0H3PHQ3"/>
<name>A0A0H3PHQ3_ECO5C</name>